<name>A0A4R1AN08_9BACI</name>
<dbReference type="InterPro" id="IPR025108">
    <property type="entry name" value="DUF4030"/>
</dbReference>
<gene>
    <name evidence="3" type="ORF">E0Y62_25345</name>
</gene>
<organism evidence="3 4">
    <name type="scientific">Cytobacillus praedii</name>
    <dbReference type="NCBI Taxonomy" id="1742358"/>
    <lineage>
        <taxon>Bacteria</taxon>
        <taxon>Bacillati</taxon>
        <taxon>Bacillota</taxon>
        <taxon>Bacilli</taxon>
        <taxon>Bacillales</taxon>
        <taxon>Bacillaceae</taxon>
        <taxon>Cytobacillus</taxon>
    </lineage>
</organism>
<reference evidence="3 4" key="1">
    <citation type="submission" date="2019-03" db="EMBL/GenBank/DDBJ databases">
        <authorList>
            <person name="Jensen L."/>
            <person name="Storgaard J."/>
            <person name="Sulaj E."/>
            <person name="Schramm A."/>
            <person name="Marshall I.P.G."/>
        </authorList>
    </citation>
    <scope>NUCLEOTIDE SEQUENCE [LARGE SCALE GENOMIC DNA]</scope>
    <source>
        <strain evidence="3 4">2017H2G3</strain>
    </source>
</reference>
<keyword evidence="1" id="KW-0812">Transmembrane</keyword>
<keyword evidence="1" id="KW-0472">Membrane</keyword>
<evidence type="ECO:0000313" key="3">
    <source>
        <dbReference type="EMBL" id="TCJ01182.1"/>
    </source>
</evidence>
<accession>A0A4R1AN08</accession>
<dbReference type="RefSeq" id="WP_131239216.1">
    <property type="nucleotide sequence ID" value="NZ_CP183326.1"/>
</dbReference>
<sequence length="361" mass="41547">MKKRFEDIDLVDSLEKMNSDLMWKTKQKQHLKKRILDDIEALGVDEKGKNQIRSTRIGKGRIIQRVIYSGMALVLLFSLFIGSAIISPAMAEVASKIPYLNKIFHSESINQTLWRELEEKGYRISGLGGNARHIFISIEGSEAYFHDVRDEVEEIAANILKAKEYDGYKIEVERQIDQVPEPISARDQVISNALEESYNHLLELKFNVLSHGYSYPAPNSDKVIVHIDIPDTEKRIEDIKETINESLRAKKIDSFSIKINKIDLSQREKEAKWNEIFPVIIEGLTAKKEYKVTGFAYSFHPAPLQIIIKTSINHTDKDADEKVRIIEDTIYEFLNSEEIQKKIAGEPYTIIIRGKDKKRIN</sequence>
<feature type="transmembrane region" description="Helical" evidence="1">
    <location>
        <begin position="66"/>
        <end position="86"/>
    </location>
</feature>
<dbReference type="InterPro" id="IPR025436">
    <property type="entry name" value="DUF4179"/>
</dbReference>
<evidence type="ECO:0000256" key="1">
    <source>
        <dbReference type="SAM" id="Phobius"/>
    </source>
</evidence>
<keyword evidence="4" id="KW-1185">Reference proteome</keyword>
<comment type="caution">
    <text evidence="3">The sequence shown here is derived from an EMBL/GenBank/DDBJ whole genome shotgun (WGS) entry which is preliminary data.</text>
</comment>
<dbReference type="Pfam" id="PF13222">
    <property type="entry name" value="DUF4030"/>
    <property type="match status" value="1"/>
</dbReference>
<dbReference type="Pfam" id="PF13786">
    <property type="entry name" value="DUF4179"/>
    <property type="match status" value="1"/>
</dbReference>
<dbReference type="EMBL" id="SJTH01000076">
    <property type="protein sequence ID" value="TCJ01182.1"/>
    <property type="molecule type" value="Genomic_DNA"/>
</dbReference>
<dbReference type="AlphaFoldDB" id="A0A4R1AN08"/>
<dbReference type="Proteomes" id="UP000293846">
    <property type="component" value="Unassembled WGS sequence"/>
</dbReference>
<dbReference type="OrthoDB" id="2455196at2"/>
<keyword evidence="1" id="KW-1133">Transmembrane helix</keyword>
<feature type="domain" description="DUF4179" evidence="2">
    <location>
        <begin position="66"/>
        <end position="121"/>
    </location>
</feature>
<evidence type="ECO:0000259" key="2">
    <source>
        <dbReference type="Pfam" id="PF13786"/>
    </source>
</evidence>
<evidence type="ECO:0000313" key="4">
    <source>
        <dbReference type="Proteomes" id="UP000293846"/>
    </source>
</evidence>
<protein>
    <submittedName>
        <fullName evidence="3">DUF4030 domain-containing protein</fullName>
    </submittedName>
</protein>
<proteinExistence type="predicted"/>